<organism evidence="1 2">
    <name type="scientific">Acinetobacter lactucae</name>
    <dbReference type="NCBI Taxonomy" id="1785128"/>
    <lineage>
        <taxon>Bacteria</taxon>
        <taxon>Pseudomonadati</taxon>
        <taxon>Pseudomonadota</taxon>
        <taxon>Gammaproteobacteria</taxon>
        <taxon>Moraxellales</taxon>
        <taxon>Moraxellaceae</taxon>
        <taxon>Acinetobacter</taxon>
        <taxon>Acinetobacter calcoaceticus/baumannii complex</taxon>
    </lineage>
</organism>
<dbReference type="EMBL" id="JADWNO010000011">
    <property type="protein sequence ID" value="MBJ8438781.1"/>
    <property type="molecule type" value="Genomic_DNA"/>
</dbReference>
<sequence>MEFILKHVTEFSVTLFPKNLHLHLQKDGFLLIRNFWDNNQVKYIKKNNYFKFDVISSLVEMDTILEKNLILYKVQLDLIRSIKTNCNSEIYIKDFNLKHTSNNAQKFMSYIERFNPQDMNKPEVLSSVKCITNFNNLDSLDFDLLLGSHKWEDDLDAFRLSSDLSVKASINSTDLAFISTQLLYKLSSNT</sequence>
<evidence type="ECO:0000313" key="1">
    <source>
        <dbReference type="EMBL" id="MBJ8438781.1"/>
    </source>
</evidence>
<dbReference type="RefSeq" id="WP_062848830.1">
    <property type="nucleotide sequence ID" value="NZ_JADWNO010000011.1"/>
</dbReference>
<dbReference type="Proteomes" id="UP000808699">
    <property type="component" value="Unassembled WGS sequence"/>
</dbReference>
<accession>A0ABS1ALJ2</accession>
<keyword evidence="2" id="KW-1185">Reference proteome</keyword>
<reference evidence="1 2" key="1">
    <citation type="submission" date="2020-11" db="EMBL/GenBank/DDBJ databases">
        <title>Enhanced detection system for hospital associated transmission using whole genome sequencing surveillance.</title>
        <authorList>
            <person name="Harrison L.H."/>
            <person name="Van Tyne D."/>
            <person name="Marsh J.W."/>
            <person name="Griffith M.P."/>
            <person name="Snyder D.J."/>
            <person name="Cooper V.S."/>
            <person name="Mustapha M."/>
        </authorList>
    </citation>
    <scope>NUCLEOTIDE SEQUENCE [LARGE SCALE GENOMIC DNA]</scope>
    <source>
        <strain evidence="1 2">ACIN00241</strain>
    </source>
</reference>
<proteinExistence type="predicted"/>
<name>A0ABS1ALJ2_9GAMM</name>
<evidence type="ECO:0000313" key="2">
    <source>
        <dbReference type="Proteomes" id="UP000808699"/>
    </source>
</evidence>
<protein>
    <submittedName>
        <fullName evidence="1">Uncharacterized protein</fullName>
    </submittedName>
</protein>
<gene>
    <name evidence="1" type="ORF">I6M64_15860</name>
</gene>
<comment type="caution">
    <text evidence="1">The sequence shown here is derived from an EMBL/GenBank/DDBJ whole genome shotgun (WGS) entry which is preliminary data.</text>
</comment>